<feature type="compositionally biased region" description="Low complexity" evidence="1">
    <location>
        <begin position="216"/>
        <end position="230"/>
    </location>
</feature>
<organism evidence="3 4">
    <name type="scientific">Elliptochloris bilobata</name>
    <dbReference type="NCBI Taxonomy" id="381761"/>
    <lineage>
        <taxon>Eukaryota</taxon>
        <taxon>Viridiplantae</taxon>
        <taxon>Chlorophyta</taxon>
        <taxon>core chlorophytes</taxon>
        <taxon>Trebouxiophyceae</taxon>
        <taxon>Trebouxiophyceae incertae sedis</taxon>
        <taxon>Elliptochloris clade</taxon>
        <taxon>Elliptochloris</taxon>
    </lineage>
</organism>
<dbReference type="SMART" id="SM00353">
    <property type="entry name" value="HLH"/>
    <property type="match status" value="1"/>
</dbReference>
<dbReference type="InterPro" id="IPR044295">
    <property type="entry name" value="BIM1/2/3"/>
</dbReference>
<dbReference type="GO" id="GO:0046983">
    <property type="term" value="F:protein dimerization activity"/>
    <property type="evidence" value="ECO:0007669"/>
    <property type="project" value="InterPro"/>
</dbReference>
<dbReference type="Gene3D" id="4.10.280.10">
    <property type="entry name" value="Helix-loop-helix DNA-binding domain"/>
    <property type="match status" value="1"/>
</dbReference>
<evidence type="ECO:0000256" key="1">
    <source>
        <dbReference type="SAM" id="MobiDB-lite"/>
    </source>
</evidence>
<dbReference type="Proteomes" id="UP001445335">
    <property type="component" value="Unassembled WGS sequence"/>
</dbReference>
<feature type="compositionally biased region" description="Basic residues" evidence="1">
    <location>
        <begin position="236"/>
        <end position="248"/>
    </location>
</feature>
<evidence type="ECO:0000313" key="4">
    <source>
        <dbReference type="Proteomes" id="UP001445335"/>
    </source>
</evidence>
<comment type="caution">
    <text evidence="3">The sequence shown here is derived from an EMBL/GenBank/DDBJ whole genome shotgun (WGS) entry which is preliminary data.</text>
</comment>
<dbReference type="EMBL" id="JALJOU010000013">
    <property type="protein sequence ID" value="KAK9840638.1"/>
    <property type="molecule type" value="Genomic_DNA"/>
</dbReference>
<proteinExistence type="predicted"/>
<sequence length="272" mass="28475">MSSADEQAVAAAQSLRALECATASQGTADVTDGKKRERETEAGEERQAGGGDNPLSGANRHTQTEQRRRNRINEGYSALRELIPSKEKSDKATFLMAVVQYVRQLQGVLQRLMESGTVSKLPEDLQWSIRSAGYGSLVAQQAAMAQLQLLQQLVSAASAGLPAQPSPAVQAQTSLPMANASMMLAPDVLAVLAQQMQALPGLAPATGSLAVEAMRGGASANSSSSQEEGSTWGVPKPRKGPKVRRHTTAAKFTQPQGSPDDGGGLGRPSNGD</sequence>
<dbReference type="InterPro" id="IPR036638">
    <property type="entry name" value="HLH_DNA-bd_sf"/>
</dbReference>
<name>A0AAW1S390_9CHLO</name>
<evidence type="ECO:0000313" key="3">
    <source>
        <dbReference type="EMBL" id="KAK9840638.1"/>
    </source>
</evidence>
<gene>
    <name evidence="3" type="ORF">WJX81_006158</name>
</gene>
<keyword evidence="4" id="KW-1185">Reference proteome</keyword>
<accession>A0AAW1S390</accession>
<protein>
    <recommendedName>
        <fullName evidence="2">BHLH domain-containing protein</fullName>
    </recommendedName>
</protein>
<dbReference type="GO" id="GO:0003700">
    <property type="term" value="F:DNA-binding transcription factor activity"/>
    <property type="evidence" value="ECO:0007669"/>
    <property type="project" value="InterPro"/>
</dbReference>
<evidence type="ECO:0000259" key="2">
    <source>
        <dbReference type="PROSITE" id="PS50888"/>
    </source>
</evidence>
<dbReference type="GO" id="GO:0006351">
    <property type="term" value="P:DNA-templated transcription"/>
    <property type="evidence" value="ECO:0007669"/>
    <property type="project" value="InterPro"/>
</dbReference>
<dbReference type="PROSITE" id="PS50888">
    <property type="entry name" value="BHLH"/>
    <property type="match status" value="1"/>
</dbReference>
<dbReference type="PANTHER" id="PTHR46412">
    <property type="entry name" value="BES1-INTERACTING MYC-LIKE PROTEIN"/>
    <property type="match status" value="1"/>
</dbReference>
<reference evidence="3 4" key="1">
    <citation type="journal article" date="2024" name="Nat. Commun.">
        <title>Phylogenomics reveals the evolutionary origins of lichenization in chlorophyte algae.</title>
        <authorList>
            <person name="Puginier C."/>
            <person name="Libourel C."/>
            <person name="Otte J."/>
            <person name="Skaloud P."/>
            <person name="Haon M."/>
            <person name="Grisel S."/>
            <person name="Petersen M."/>
            <person name="Berrin J.G."/>
            <person name="Delaux P.M."/>
            <person name="Dal Grande F."/>
            <person name="Keller J."/>
        </authorList>
    </citation>
    <scope>NUCLEOTIDE SEQUENCE [LARGE SCALE GENOMIC DNA]</scope>
    <source>
        <strain evidence="3 4">SAG 245.80</strain>
    </source>
</reference>
<feature type="region of interest" description="Disordered" evidence="1">
    <location>
        <begin position="214"/>
        <end position="272"/>
    </location>
</feature>
<dbReference type="InterPro" id="IPR011598">
    <property type="entry name" value="bHLH_dom"/>
</dbReference>
<dbReference type="PANTHER" id="PTHR46412:SF3">
    <property type="entry name" value="TRANSCRIPTION FACTOR BIM1"/>
    <property type="match status" value="1"/>
</dbReference>
<dbReference type="AlphaFoldDB" id="A0AAW1S390"/>
<dbReference type="SUPFAM" id="SSF47459">
    <property type="entry name" value="HLH, helix-loop-helix DNA-binding domain"/>
    <property type="match status" value="1"/>
</dbReference>
<feature type="region of interest" description="Disordered" evidence="1">
    <location>
        <begin position="18"/>
        <end position="73"/>
    </location>
</feature>
<feature type="domain" description="BHLH" evidence="2">
    <location>
        <begin position="56"/>
        <end position="105"/>
    </location>
</feature>
<feature type="compositionally biased region" description="Basic and acidic residues" evidence="1">
    <location>
        <begin position="31"/>
        <end position="47"/>
    </location>
</feature>
<dbReference type="Pfam" id="PF00010">
    <property type="entry name" value="HLH"/>
    <property type="match status" value="1"/>
</dbReference>